<evidence type="ECO:0000259" key="6">
    <source>
        <dbReference type="Pfam" id="PF00441"/>
    </source>
</evidence>
<dbReference type="PANTHER" id="PTHR43292:SF4">
    <property type="entry name" value="ACYL-COA DEHYDROGENASE FADE34"/>
    <property type="match status" value="1"/>
</dbReference>
<dbReference type="FunFam" id="2.40.110.10:FF:000011">
    <property type="entry name" value="Acyl-CoA dehydrogenase FadE34"/>
    <property type="match status" value="1"/>
</dbReference>
<dbReference type="InterPro" id="IPR036250">
    <property type="entry name" value="AcylCo_DH-like_C"/>
</dbReference>
<evidence type="ECO:0000256" key="2">
    <source>
        <dbReference type="ARBA" id="ARBA00009347"/>
    </source>
</evidence>
<dbReference type="InterPro" id="IPR009075">
    <property type="entry name" value="AcylCo_DH/oxidase_C"/>
</dbReference>
<keyword evidence="5" id="KW-0560">Oxidoreductase</keyword>
<gene>
    <name evidence="8" type="ORF">UFOPK1493_01537</name>
</gene>
<evidence type="ECO:0000256" key="4">
    <source>
        <dbReference type="ARBA" id="ARBA00022827"/>
    </source>
</evidence>
<dbReference type="InterPro" id="IPR037069">
    <property type="entry name" value="AcylCoA_DH/ox_N_sf"/>
</dbReference>
<accession>A0A6J6D3C0</accession>
<dbReference type="Pfam" id="PF00441">
    <property type="entry name" value="Acyl-CoA_dh_1"/>
    <property type="match status" value="1"/>
</dbReference>
<dbReference type="InterPro" id="IPR009100">
    <property type="entry name" value="AcylCoA_DH/oxidase_NM_dom_sf"/>
</dbReference>
<dbReference type="InterPro" id="IPR046373">
    <property type="entry name" value="Acyl-CoA_Oxase/DH_mid-dom_sf"/>
</dbReference>
<protein>
    <submittedName>
        <fullName evidence="8">Unannotated protein</fullName>
    </submittedName>
</protein>
<dbReference type="InterPro" id="IPR006091">
    <property type="entry name" value="Acyl-CoA_Oxase/DH_mid-dom"/>
</dbReference>
<dbReference type="Gene3D" id="1.20.140.10">
    <property type="entry name" value="Butyryl-CoA Dehydrogenase, subunit A, domain 3"/>
    <property type="match status" value="1"/>
</dbReference>
<dbReference type="SUPFAM" id="SSF56645">
    <property type="entry name" value="Acyl-CoA dehydrogenase NM domain-like"/>
    <property type="match status" value="1"/>
</dbReference>
<dbReference type="InterPro" id="IPR052161">
    <property type="entry name" value="Mycobact_Acyl-CoA_DH"/>
</dbReference>
<dbReference type="Gene3D" id="2.40.110.10">
    <property type="entry name" value="Butyryl-CoA Dehydrogenase, subunit A, domain 2"/>
    <property type="match status" value="1"/>
</dbReference>
<evidence type="ECO:0000256" key="3">
    <source>
        <dbReference type="ARBA" id="ARBA00022630"/>
    </source>
</evidence>
<dbReference type="Gene3D" id="1.10.540.10">
    <property type="entry name" value="Acyl-CoA dehydrogenase/oxidase, N-terminal domain"/>
    <property type="match status" value="1"/>
</dbReference>
<dbReference type="AlphaFoldDB" id="A0A6J6D3C0"/>
<dbReference type="GO" id="GO:0050660">
    <property type="term" value="F:flavin adenine dinucleotide binding"/>
    <property type="evidence" value="ECO:0007669"/>
    <property type="project" value="InterPro"/>
</dbReference>
<keyword evidence="3" id="KW-0285">Flavoprotein</keyword>
<evidence type="ECO:0000259" key="7">
    <source>
        <dbReference type="Pfam" id="PF02770"/>
    </source>
</evidence>
<dbReference type="SUPFAM" id="SSF47203">
    <property type="entry name" value="Acyl-CoA dehydrogenase C-terminal domain-like"/>
    <property type="match status" value="1"/>
</dbReference>
<comment type="cofactor">
    <cofactor evidence="1">
        <name>FAD</name>
        <dbReference type="ChEBI" id="CHEBI:57692"/>
    </cofactor>
</comment>
<dbReference type="PANTHER" id="PTHR43292">
    <property type="entry name" value="ACYL-COA DEHYDROGENASE"/>
    <property type="match status" value="1"/>
</dbReference>
<evidence type="ECO:0000313" key="8">
    <source>
        <dbReference type="EMBL" id="CAB4557824.1"/>
    </source>
</evidence>
<proteinExistence type="inferred from homology"/>
<keyword evidence="4" id="KW-0274">FAD</keyword>
<sequence length="398" mass="43704">MSVALKEAQEFLADHWSPDVDRRAWMELVVDERWAVLRWPEEWYGRGLADDEAKEVEALFAAAGAPGPGQDITNLWAGTMLAGGSDDLKRQFLRPLLLDQVAMCLLYSEPGAGSDLAGIRTSAVRDGDEWIVNGQKVWTSGARGADYGMLIARTDWDQPKHRGITFFWFPMHQPGVEIRPLRQATGDARFNEVFLTDARVPDSHRLGELGGGWWVLQTALAYERAAMGATRRGPATGVLGATGRAHGRIPAADVSLLDLARRVGKADDPAVRQALMELHCARTVNDWNAERAKAVMRAGGSSPLASLGKLAFSQILHRAGRLQGHLLGVEATLDGDEFPTARDHNYSQLNAYFFSIGGGTDQIQRNIIGERILGLPKEPEVDRDVPFREVPASGQPRR</sequence>
<reference evidence="8" key="1">
    <citation type="submission" date="2020-05" db="EMBL/GenBank/DDBJ databases">
        <authorList>
            <person name="Chiriac C."/>
            <person name="Salcher M."/>
            <person name="Ghai R."/>
            <person name="Kavagutti S V."/>
        </authorList>
    </citation>
    <scope>NUCLEOTIDE SEQUENCE</scope>
</reference>
<dbReference type="Pfam" id="PF02770">
    <property type="entry name" value="Acyl-CoA_dh_M"/>
    <property type="match status" value="1"/>
</dbReference>
<feature type="domain" description="Acyl-CoA dehydrogenase/oxidase C-terminal" evidence="6">
    <location>
        <begin position="210"/>
        <end position="373"/>
    </location>
</feature>
<organism evidence="8">
    <name type="scientific">freshwater metagenome</name>
    <dbReference type="NCBI Taxonomy" id="449393"/>
    <lineage>
        <taxon>unclassified sequences</taxon>
        <taxon>metagenomes</taxon>
        <taxon>ecological metagenomes</taxon>
    </lineage>
</organism>
<dbReference type="GO" id="GO:0005886">
    <property type="term" value="C:plasma membrane"/>
    <property type="evidence" value="ECO:0007669"/>
    <property type="project" value="TreeGrafter"/>
</dbReference>
<feature type="domain" description="Acyl-CoA oxidase/dehydrogenase middle" evidence="7">
    <location>
        <begin position="104"/>
        <end position="194"/>
    </location>
</feature>
<dbReference type="GO" id="GO:0016627">
    <property type="term" value="F:oxidoreductase activity, acting on the CH-CH group of donors"/>
    <property type="evidence" value="ECO:0007669"/>
    <property type="project" value="InterPro"/>
</dbReference>
<comment type="similarity">
    <text evidence="2">Belongs to the acyl-CoA dehydrogenase family.</text>
</comment>
<evidence type="ECO:0000256" key="5">
    <source>
        <dbReference type="ARBA" id="ARBA00023002"/>
    </source>
</evidence>
<evidence type="ECO:0000256" key="1">
    <source>
        <dbReference type="ARBA" id="ARBA00001974"/>
    </source>
</evidence>
<name>A0A6J6D3C0_9ZZZZ</name>
<dbReference type="EMBL" id="CAEZSR010000047">
    <property type="protein sequence ID" value="CAB4557824.1"/>
    <property type="molecule type" value="Genomic_DNA"/>
</dbReference>